<proteinExistence type="predicted"/>
<feature type="domain" description="Aminoglycoside phosphotransferase" evidence="1">
    <location>
        <begin position="55"/>
        <end position="241"/>
    </location>
</feature>
<name>T2HV87_9ACTN</name>
<organism evidence="2">
    <name type="scientific">Streptomyces olivoviridis</name>
    <dbReference type="NCBI Taxonomy" id="67338"/>
    <lineage>
        <taxon>Bacteria</taxon>
        <taxon>Bacillati</taxon>
        <taxon>Actinomycetota</taxon>
        <taxon>Actinomycetes</taxon>
        <taxon>Kitasatosporales</taxon>
        <taxon>Streptomycetaceae</taxon>
        <taxon>Streptomyces</taxon>
    </lineage>
</organism>
<dbReference type="Pfam" id="PF01636">
    <property type="entry name" value="APH"/>
    <property type="match status" value="1"/>
</dbReference>
<dbReference type="InterPro" id="IPR002575">
    <property type="entry name" value="Aminoglycoside_PTrfase"/>
</dbReference>
<dbReference type="EMBL" id="LC466032">
    <property type="protein sequence ID" value="BBI93405.1"/>
    <property type="molecule type" value="Genomic_DNA"/>
</dbReference>
<sequence>MTAVPESTTREWHRDQTYVVRTLPGADGFRACLRDLSREPAEYLWMHLRTSAPRAASRAGIDRLARTLPPLGVDVRLPSRSFDLSLWGGIPRSGLLFDILFGNEMPGMPTLTAMSTRLGRALGRLHQVRDGIEDVPGLPGPPWAHQWGDRDAYARHADVIRAGLSAGLSVEPASWTRRSSLVHGRPGAGDIVPGEPCTVLGWEEAGIGNPVADLGCLIGDYAEAIAIASEEQAGRLREAIGALTDAYRAAHPEPADAPGGDEVMGWVVERVANHLALSAVFRADEASTYRLAKRVQGVLPSVKGAVDG</sequence>
<reference evidence="3" key="3">
    <citation type="submission" date="2019-03" db="EMBL/GenBank/DDBJ databases">
        <authorList>
            <person name="Ikeda H."/>
            <person name="Shin-ya K."/>
        </authorList>
    </citation>
    <scope>NUCLEOTIDE SEQUENCE</scope>
    <source>
        <strain evidence="3">NA05001</strain>
    </source>
</reference>
<reference evidence="3" key="2">
    <citation type="journal article" date="2015" name="J. Antibiot.">
        <title>Novel thioviridamide derivative--JBIR-140: heterologous expression of the gene cluster for thioviridamide biosynthesis.</title>
        <authorList>
            <person name="Izumikawa M."/>
            <person name="Kozone I."/>
            <person name="Hashimoto J."/>
            <person name="Kagaya N."/>
            <person name="Takagi M."/>
            <person name="Koiwai H."/>
            <person name="Komatsu M."/>
            <person name="Fujie M."/>
            <person name="Satoh N."/>
            <person name="Ikeda H."/>
            <person name="Shin-ya K."/>
        </authorList>
    </citation>
    <scope>NUCLEOTIDE SEQUENCE</scope>
    <source>
        <strain evidence="3">NA05001</strain>
    </source>
</reference>
<dbReference type="AlphaFoldDB" id="T2HV87"/>
<accession>T2HV87</accession>
<gene>
    <name evidence="2" type="primary">tvaE</name>
</gene>
<evidence type="ECO:0000313" key="2">
    <source>
        <dbReference type="EMBL" id="BAN83920.1"/>
    </source>
</evidence>
<protein>
    <recommendedName>
        <fullName evidence="1">Aminoglycoside phosphotransferase domain-containing protein</fullName>
    </recommendedName>
</protein>
<dbReference type="EMBL" id="AB819757">
    <property type="protein sequence ID" value="BAN83920.1"/>
    <property type="molecule type" value="Genomic_DNA"/>
</dbReference>
<evidence type="ECO:0000313" key="3">
    <source>
        <dbReference type="EMBL" id="BBI93405.1"/>
    </source>
</evidence>
<dbReference type="SUPFAM" id="SSF56112">
    <property type="entry name" value="Protein kinase-like (PK-like)"/>
    <property type="match status" value="1"/>
</dbReference>
<evidence type="ECO:0000259" key="1">
    <source>
        <dbReference type="Pfam" id="PF01636"/>
    </source>
</evidence>
<dbReference type="Gene3D" id="3.90.1200.10">
    <property type="match status" value="1"/>
</dbReference>
<reference evidence="2" key="1">
    <citation type="journal article" date="2013" name="Appl. Environ. Microbiol.">
        <title>Cloning and Heterologous Expression of the Thioviridamide Biosynthesis Gene Cluster from Streptomyces olivoviridis.</title>
        <authorList>
            <person name="Izawa M."/>
            <person name="Kawasaki T."/>
            <person name="Hayakawa Y."/>
        </authorList>
    </citation>
    <scope>NUCLEOTIDE SEQUENCE</scope>
    <source>
        <strain evidence="2">NA05001</strain>
    </source>
</reference>
<dbReference type="InterPro" id="IPR011009">
    <property type="entry name" value="Kinase-like_dom_sf"/>
</dbReference>